<accession>A0A855GWA1</accession>
<dbReference type="Pfam" id="PF10263">
    <property type="entry name" value="SprT-like"/>
    <property type="match status" value="1"/>
</dbReference>
<dbReference type="RefSeq" id="WP_086039216.1">
    <property type="nucleotide sequence ID" value="NZ_CP021058.1"/>
</dbReference>
<dbReference type="InterPro" id="IPR035240">
    <property type="entry name" value="SprT_Zn_ribbon"/>
</dbReference>
<dbReference type="Proteomes" id="UP000233482">
    <property type="component" value="Unassembled WGS sequence"/>
</dbReference>
<dbReference type="EMBL" id="PIXC01000030">
    <property type="protein sequence ID" value="PKE25353.1"/>
    <property type="molecule type" value="Genomic_DNA"/>
</dbReference>
<proteinExistence type="predicted"/>
<dbReference type="Pfam" id="PF17283">
    <property type="entry name" value="Zn_ribbon_SprT"/>
    <property type="match status" value="1"/>
</dbReference>
<dbReference type="NCBIfam" id="NF003339">
    <property type="entry name" value="PRK04351.1"/>
    <property type="match status" value="1"/>
</dbReference>
<sequence length="146" mass="17420">MENKALQSLVQRISLEYFNKPFLHQAVFNNRLRTTGGRYMLQNHNIEISMKQFEAYGEEAIIDIIKHELVHYHLHIEGKGYKHRDRDFKQLAQQVGAPRFCNPLPDVHFKYLYTCKSCNNEFPRKRRMSIHKYRCKCGGHLKEILN</sequence>
<gene>
    <name evidence="2" type="ORF">CW686_10765</name>
</gene>
<dbReference type="InterPro" id="IPR006640">
    <property type="entry name" value="SprT-like_domain"/>
</dbReference>
<name>A0A855GWA1_9STAP</name>
<evidence type="ECO:0000313" key="3">
    <source>
        <dbReference type="Proteomes" id="UP000233482"/>
    </source>
</evidence>
<protein>
    <submittedName>
        <fullName evidence="2">SprT family protein</fullName>
    </submittedName>
</protein>
<feature type="domain" description="SprT-like" evidence="1">
    <location>
        <begin position="4"/>
        <end position="144"/>
    </location>
</feature>
<dbReference type="SMART" id="SM00731">
    <property type="entry name" value="SprT"/>
    <property type="match status" value="1"/>
</dbReference>
<evidence type="ECO:0000259" key="1">
    <source>
        <dbReference type="SMART" id="SM00731"/>
    </source>
</evidence>
<evidence type="ECO:0000313" key="2">
    <source>
        <dbReference type="EMBL" id="PKE25353.1"/>
    </source>
</evidence>
<dbReference type="AlphaFoldDB" id="A0A855GWA1"/>
<dbReference type="GO" id="GO:0006950">
    <property type="term" value="P:response to stress"/>
    <property type="evidence" value="ECO:0007669"/>
    <property type="project" value="UniProtKB-ARBA"/>
</dbReference>
<organism evidence="2 3">
    <name type="scientific">Macrococcoides caseolyticum</name>
    <dbReference type="NCBI Taxonomy" id="69966"/>
    <lineage>
        <taxon>Bacteria</taxon>
        <taxon>Bacillati</taxon>
        <taxon>Bacillota</taxon>
        <taxon>Bacilli</taxon>
        <taxon>Bacillales</taxon>
        <taxon>Staphylococcaceae</taxon>
        <taxon>Macrococcoides</taxon>
    </lineage>
</organism>
<reference evidence="2 3" key="1">
    <citation type="submission" date="2017-12" db="EMBL/GenBank/DDBJ databases">
        <title>Genomics of Macrococcus caseolyticus.</title>
        <authorList>
            <person name="MacFadyen A.C."/>
            <person name="Paterson G.K."/>
        </authorList>
    </citation>
    <scope>NUCLEOTIDE SEQUENCE [LARGE SCALE GENOMIC DNA]</scope>
    <source>
        <strain evidence="2 3">5788_EF188</strain>
    </source>
</reference>
<comment type="caution">
    <text evidence="2">The sequence shown here is derived from an EMBL/GenBank/DDBJ whole genome shotgun (WGS) entry which is preliminary data.</text>
</comment>